<dbReference type="EMBL" id="JDSQ01000001">
    <property type="protein sequence ID" value="EWS79412.1"/>
    <property type="molecule type" value="Genomic_DNA"/>
</dbReference>
<dbReference type="RefSeq" id="WP_038269866.1">
    <property type="nucleotide sequence ID" value="NZ_CP053627.1"/>
</dbReference>
<protein>
    <submittedName>
        <fullName evidence="1">Uncharacterized protein</fullName>
    </submittedName>
</protein>
<evidence type="ECO:0000313" key="2">
    <source>
        <dbReference type="EMBL" id="MCD8472652.1"/>
    </source>
</evidence>
<organism evidence="1 3">
    <name type="scientific">Xylella taiwanensis</name>
    <dbReference type="NCBI Taxonomy" id="1444770"/>
    <lineage>
        <taxon>Bacteria</taxon>
        <taxon>Pseudomonadati</taxon>
        <taxon>Pseudomonadota</taxon>
        <taxon>Gammaproteobacteria</taxon>
        <taxon>Lysobacterales</taxon>
        <taxon>Lysobacteraceae</taxon>
        <taxon>Xylella</taxon>
    </lineage>
</organism>
<dbReference type="GeneID" id="68901842"/>
<comment type="caution">
    <text evidence="1">The sequence shown here is derived from an EMBL/GenBank/DDBJ whole genome shotgun (WGS) entry which is preliminary data.</text>
</comment>
<accession>Z9JNS2</accession>
<dbReference type="EMBL" id="JAJPPU010000002">
    <property type="protein sequence ID" value="MCD8472652.1"/>
    <property type="molecule type" value="Genomic_DNA"/>
</dbReference>
<proteinExistence type="predicted"/>
<evidence type="ECO:0000313" key="3">
    <source>
        <dbReference type="Proteomes" id="UP000020406"/>
    </source>
</evidence>
<dbReference type="AlphaFoldDB" id="Z9JNS2"/>
<evidence type="ECO:0000313" key="4">
    <source>
        <dbReference type="Proteomes" id="UP001430701"/>
    </source>
</evidence>
<dbReference type="Proteomes" id="UP000020406">
    <property type="component" value="Unassembled WGS sequence"/>
</dbReference>
<reference evidence="2" key="2">
    <citation type="submission" date="2021-11" db="EMBL/GenBank/DDBJ databases">
        <title>Genome sequence of Xylella taiwanensis PLS432.</title>
        <authorList>
            <person name="Weng L.-W."/>
            <person name="Su C.-C."/>
            <person name="Tsai C.-W."/>
            <person name="Kuo C.-H."/>
        </authorList>
    </citation>
    <scope>NUCLEOTIDE SEQUENCE</scope>
    <source>
        <strain evidence="2">PLS432</strain>
    </source>
</reference>
<dbReference type="PATRIC" id="fig|1444770.3.peg.247"/>
<dbReference type="KEGG" id="xtw:AB672_11100"/>
<dbReference type="OrthoDB" id="9905434at2"/>
<dbReference type="Proteomes" id="UP001430701">
    <property type="component" value="Unassembled WGS sequence"/>
</dbReference>
<reference evidence="1 3" key="1">
    <citation type="journal article" date="2014" name="Genome Announc.">
        <title>Draft Genome Sequence of Xylella fastidiosa Pear Leaf Scorch Strain in Taiwan.</title>
        <authorList>
            <person name="Su C.C."/>
            <person name="Deng W.L."/>
            <person name="Jan F.J."/>
            <person name="Chang C.J."/>
            <person name="Huang H."/>
            <person name="Chen J."/>
        </authorList>
    </citation>
    <scope>NUCLEOTIDE SEQUENCE [LARGE SCALE GENOMIC DNA]</scope>
    <source>
        <strain evidence="1 3">PLS229</strain>
    </source>
</reference>
<evidence type="ECO:0000313" key="1">
    <source>
        <dbReference type="EMBL" id="EWS79412.1"/>
    </source>
</evidence>
<sequence>MSLLRINAWLARNGRLKRLIVRLLSFVPPVDVWLRHRVHARTYRRALLDIGEADVPEVAVSIYRQLLIATGKDDRP</sequence>
<gene>
    <name evidence="1" type="ORF">AF72_01025</name>
    <name evidence="2" type="ORF">LPH55_04000</name>
</gene>
<keyword evidence="4" id="KW-1185">Reference proteome</keyword>
<dbReference type="STRING" id="1444770.AF72_01025"/>
<name>Z9JNS2_9GAMM</name>